<evidence type="ECO:0000313" key="1">
    <source>
        <dbReference type="EMBL" id="CAG8455167.1"/>
    </source>
</evidence>
<accession>A0A9N8YVG9</accession>
<organism evidence="1 2">
    <name type="scientific">Ambispora leptoticha</name>
    <dbReference type="NCBI Taxonomy" id="144679"/>
    <lineage>
        <taxon>Eukaryota</taxon>
        <taxon>Fungi</taxon>
        <taxon>Fungi incertae sedis</taxon>
        <taxon>Mucoromycota</taxon>
        <taxon>Glomeromycotina</taxon>
        <taxon>Glomeromycetes</taxon>
        <taxon>Archaeosporales</taxon>
        <taxon>Ambisporaceae</taxon>
        <taxon>Ambispora</taxon>
    </lineage>
</organism>
<protein>
    <submittedName>
        <fullName evidence="1">14369_t:CDS:1</fullName>
    </submittedName>
</protein>
<dbReference type="EMBL" id="CAJVPS010000125">
    <property type="protein sequence ID" value="CAG8455167.1"/>
    <property type="molecule type" value="Genomic_DNA"/>
</dbReference>
<sequence>MSLAYENDDVVSMADSITSSTASAWTMFSKPSTHGILAGNCGILPNLPTITSALVLSTFKHEFINDVCETLKRHVLPEVLERFKEELVIDLRPGSPFLISPYAQSIKMRQQKQQKLPNLFPSPSISLPSLSFIPPTQPSRPIPISQNFKFAVLFISFNPTFSLSNIGIGIALRQRGFHPILQHIPNAYPTDKTVLMIRDLTINLWANNWRLAVFLICDPAEMINSARDAIRRMRIFFDKDTLRVVTVKLQMPVDTQAWCINEFKKAGSNEIIVREEEMLQGIIKNCEQVSISSQNLDPQIPAEFLNSFPASVKIGEKVWVTVEHFVKAQLHYAQRNDWDRPSNPDGQTPRHRVLSIALWHKFTQHPKLTHKLLSTSPAQIDAYQSCADEDEIFYSDEPGSNRIFKNVNREIREKVFAKVIMDMREEYGVKQKDKIWIVDGLEQELGSI</sequence>
<dbReference type="InterPro" id="IPR037238">
    <property type="entry name" value="YbiA-like_sf"/>
</dbReference>
<comment type="caution">
    <text evidence="1">The sequence shown here is derived from an EMBL/GenBank/DDBJ whole genome shotgun (WGS) entry which is preliminary data.</text>
</comment>
<dbReference type="Proteomes" id="UP000789508">
    <property type="component" value="Unassembled WGS sequence"/>
</dbReference>
<gene>
    <name evidence="1" type="ORF">ALEPTO_LOCUS1239</name>
</gene>
<keyword evidence="2" id="KW-1185">Reference proteome</keyword>
<reference evidence="1" key="1">
    <citation type="submission" date="2021-06" db="EMBL/GenBank/DDBJ databases">
        <authorList>
            <person name="Kallberg Y."/>
            <person name="Tangrot J."/>
            <person name="Rosling A."/>
        </authorList>
    </citation>
    <scope>NUCLEOTIDE SEQUENCE</scope>
    <source>
        <strain evidence="1">FL130A</strain>
    </source>
</reference>
<proteinExistence type="predicted"/>
<dbReference type="Gene3D" id="1.10.357.40">
    <property type="entry name" value="YbiA-like"/>
    <property type="match status" value="1"/>
</dbReference>
<name>A0A9N8YVG9_9GLOM</name>
<evidence type="ECO:0000313" key="2">
    <source>
        <dbReference type="Proteomes" id="UP000789508"/>
    </source>
</evidence>
<dbReference type="SUPFAM" id="SSF143990">
    <property type="entry name" value="YbiA-like"/>
    <property type="match status" value="1"/>
</dbReference>
<dbReference type="AlphaFoldDB" id="A0A9N8YVG9"/>
<dbReference type="OrthoDB" id="206452at2759"/>